<comment type="caution">
    <text evidence="1">The sequence shown here is derived from an EMBL/GenBank/DDBJ whole genome shotgun (WGS) entry which is preliminary data.</text>
</comment>
<feature type="non-terminal residue" evidence="1">
    <location>
        <position position="1"/>
    </location>
</feature>
<sequence>NETIYNIFVENKGNKVEAPANYSWMYTMDTLGSYYKNSQYDFLNLEGKSLKRFDIYSLIKTFSDEALEGYPEVLIHDATENQWYLFSDTAIQSIYQLLDTASKNGFFKIISNTVA</sequence>
<name>A0ABY1KEY5_9BACL</name>
<dbReference type="Proteomes" id="UP000186666">
    <property type="component" value="Unassembled WGS sequence"/>
</dbReference>
<gene>
    <name evidence="1" type="ORF">SAMN05421578_1529</name>
</gene>
<dbReference type="EMBL" id="FTNK01000052">
    <property type="protein sequence ID" value="SIR73504.1"/>
    <property type="molecule type" value="Genomic_DNA"/>
</dbReference>
<keyword evidence="2" id="KW-1185">Reference proteome</keyword>
<reference evidence="1 2" key="1">
    <citation type="submission" date="2017-01" db="EMBL/GenBank/DDBJ databases">
        <authorList>
            <person name="Varghese N."/>
            <person name="Submissions S."/>
        </authorList>
    </citation>
    <scope>NUCLEOTIDE SEQUENCE [LARGE SCALE GENOMIC DNA]</scope>
    <source>
        <strain evidence="1 2">ATCC 23464</strain>
    </source>
</reference>
<proteinExistence type="predicted"/>
<protein>
    <submittedName>
        <fullName evidence="1">Uncharacterized protein</fullName>
    </submittedName>
</protein>
<evidence type="ECO:0000313" key="2">
    <source>
        <dbReference type="Proteomes" id="UP000186666"/>
    </source>
</evidence>
<accession>A0ABY1KEY5</accession>
<organism evidence="1 2">
    <name type="scientific">Paenibacillus macquariensis</name>
    <dbReference type="NCBI Taxonomy" id="948756"/>
    <lineage>
        <taxon>Bacteria</taxon>
        <taxon>Bacillati</taxon>
        <taxon>Bacillota</taxon>
        <taxon>Bacilli</taxon>
        <taxon>Bacillales</taxon>
        <taxon>Paenibacillaceae</taxon>
        <taxon>Paenibacillus</taxon>
    </lineage>
</organism>
<evidence type="ECO:0000313" key="1">
    <source>
        <dbReference type="EMBL" id="SIR73504.1"/>
    </source>
</evidence>